<evidence type="ECO:0000256" key="7">
    <source>
        <dbReference type="SAM" id="SignalP"/>
    </source>
</evidence>
<dbReference type="Pfam" id="PF01226">
    <property type="entry name" value="Form_Nir_trans"/>
    <property type="match status" value="1"/>
</dbReference>
<evidence type="ECO:0000256" key="5">
    <source>
        <dbReference type="ARBA" id="ARBA00049660"/>
    </source>
</evidence>
<comment type="caution">
    <text evidence="8">The sequence shown here is derived from an EMBL/GenBank/DDBJ whole genome shotgun (WGS) entry which is preliminary data.</text>
</comment>
<dbReference type="InterPro" id="IPR023271">
    <property type="entry name" value="Aquaporin-like"/>
</dbReference>
<comment type="similarity">
    <text evidence="5">Belongs to the FNT transporter (TC 1.A.16) family.</text>
</comment>
<dbReference type="InterPro" id="IPR000292">
    <property type="entry name" value="For/NO2_transpt"/>
</dbReference>
<dbReference type="GO" id="GO:0005886">
    <property type="term" value="C:plasma membrane"/>
    <property type="evidence" value="ECO:0007669"/>
    <property type="project" value="TreeGrafter"/>
</dbReference>
<name>A0A819MLG5_9BILA</name>
<keyword evidence="3 6" id="KW-1133">Transmembrane helix</keyword>
<protein>
    <recommendedName>
        <fullName evidence="10">Formate/nitrite transporter</fullName>
    </recommendedName>
</protein>
<organism evidence="8 9">
    <name type="scientific">Adineta steineri</name>
    <dbReference type="NCBI Taxonomy" id="433720"/>
    <lineage>
        <taxon>Eukaryota</taxon>
        <taxon>Metazoa</taxon>
        <taxon>Spiralia</taxon>
        <taxon>Gnathifera</taxon>
        <taxon>Rotifera</taxon>
        <taxon>Eurotatoria</taxon>
        <taxon>Bdelloidea</taxon>
        <taxon>Adinetida</taxon>
        <taxon>Adinetidae</taxon>
        <taxon>Adineta</taxon>
    </lineage>
</organism>
<dbReference type="Gene3D" id="1.20.1080.10">
    <property type="entry name" value="Glycerol uptake facilitator protein"/>
    <property type="match status" value="1"/>
</dbReference>
<accession>A0A819MLG5</accession>
<feature type="transmembrane region" description="Helical" evidence="6">
    <location>
        <begin position="73"/>
        <end position="91"/>
    </location>
</feature>
<reference evidence="8" key="1">
    <citation type="submission" date="2021-02" db="EMBL/GenBank/DDBJ databases">
        <authorList>
            <person name="Nowell W R."/>
        </authorList>
    </citation>
    <scope>NUCLEOTIDE SEQUENCE</scope>
</reference>
<evidence type="ECO:0000256" key="3">
    <source>
        <dbReference type="ARBA" id="ARBA00022989"/>
    </source>
</evidence>
<evidence type="ECO:0000256" key="4">
    <source>
        <dbReference type="ARBA" id="ARBA00023136"/>
    </source>
</evidence>
<dbReference type="PANTHER" id="PTHR30520:SF6">
    <property type="entry name" value="FORMATE_NITRATE FAMILY TRANSPORTER (EUROFUNG)"/>
    <property type="match status" value="1"/>
</dbReference>
<evidence type="ECO:0000256" key="1">
    <source>
        <dbReference type="ARBA" id="ARBA00004141"/>
    </source>
</evidence>
<gene>
    <name evidence="8" type="ORF">OXD698_LOCUS28393</name>
</gene>
<dbReference type="PANTHER" id="PTHR30520">
    <property type="entry name" value="FORMATE TRANSPORTER-RELATED"/>
    <property type="match status" value="1"/>
</dbReference>
<keyword evidence="4 6" id="KW-0472">Membrane</keyword>
<proteinExistence type="inferred from homology"/>
<evidence type="ECO:0008006" key="10">
    <source>
        <dbReference type="Google" id="ProtNLM"/>
    </source>
</evidence>
<comment type="subcellular location">
    <subcellularLocation>
        <location evidence="1">Membrane</location>
        <topology evidence="1">Multi-pass membrane protein</topology>
    </subcellularLocation>
</comment>
<evidence type="ECO:0000313" key="8">
    <source>
        <dbReference type="EMBL" id="CAF3981124.1"/>
    </source>
</evidence>
<dbReference type="Proteomes" id="UP000663844">
    <property type="component" value="Unassembled WGS sequence"/>
</dbReference>
<evidence type="ECO:0000256" key="6">
    <source>
        <dbReference type="SAM" id="Phobius"/>
    </source>
</evidence>
<evidence type="ECO:0000256" key="2">
    <source>
        <dbReference type="ARBA" id="ARBA00022692"/>
    </source>
</evidence>
<feature type="signal peptide" evidence="7">
    <location>
        <begin position="1"/>
        <end position="19"/>
    </location>
</feature>
<sequence length="114" mass="12803">MPVFSLVCLAFCLSTSARGLNSKIIGIYLPIWLFVAVGYEHSIANMFTVQMGMLLGVNLSIINYILNVSIPVTLGNILGEGIFVGFIYWYLYLAKKSFNLNKLKLTNLLTYRRS</sequence>
<keyword evidence="2 6" id="KW-0812">Transmembrane</keyword>
<feature type="transmembrane region" description="Helical" evidence="6">
    <location>
        <begin position="43"/>
        <end position="66"/>
    </location>
</feature>
<dbReference type="EMBL" id="CAJOAZ010003055">
    <property type="protein sequence ID" value="CAF3981124.1"/>
    <property type="molecule type" value="Genomic_DNA"/>
</dbReference>
<evidence type="ECO:0000313" key="9">
    <source>
        <dbReference type="Proteomes" id="UP000663844"/>
    </source>
</evidence>
<dbReference type="GO" id="GO:0015499">
    <property type="term" value="F:formate transmembrane transporter activity"/>
    <property type="evidence" value="ECO:0007669"/>
    <property type="project" value="TreeGrafter"/>
</dbReference>
<dbReference type="AlphaFoldDB" id="A0A819MLG5"/>
<feature type="chain" id="PRO_5032472275" description="Formate/nitrite transporter" evidence="7">
    <location>
        <begin position="20"/>
        <end position="114"/>
    </location>
</feature>
<keyword evidence="7" id="KW-0732">Signal</keyword>